<dbReference type="GO" id="GO:0012505">
    <property type="term" value="C:endomembrane system"/>
    <property type="evidence" value="ECO:0007669"/>
    <property type="project" value="UniProtKB-SubCell"/>
</dbReference>
<evidence type="ECO:0000313" key="3">
    <source>
        <dbReference type="EMBL" id="SVB99554.1"/>
    </source>
</evidence>
<proteinExistence type="predicted"/>
<gene>
    <name evidence="3" type="ORF">METZ01_LOCUS252408</name>
</gene>
<name>A0A382IIG9_9ZZZZ</name>
<dbReference type="GO" id="GO:0006631">
    <property type="term" value="P:fatty acid metabolic process"/>
    <property type="evidence" value="ECO:0007669"/>
    <property type="project" value="TreeGrafter"/>
</dbReference>
<reference evidence="3" key="1">
    <citation type="submission" date="2018-05" db="EMBL/GenBank/DDBJ databases">
        <authorList>
            <person name="Lanie J.A."/>
            <person name="Ng W.-L."/>
            <person name="Kazmierczak K.M."/>
            <person name="Andrzejewski T.M."/>
            <person name="Davidsen T.M."/>
            <person name="Wayne K.J."/>
            <person name="Tettelin H."/>
            <person name="Glass J.I."/>
            <person name="Rusch D."/>
            <person name="Podicherti R."/>
            <person name="Tsui H.-C.T."/>
            <person name="Winkler M.E."/>
        </authorList>
    </citation>
    <scope>NUCLEOTIDE SEQUENCE</scope>
</reference>
<feature type="domain" description="Phospholipid/glycerol acyltransferase" evidence="2">
    <location>
        <begin position="298"/>
        <end position="402"/>
    </location>
</feature>
<feature type="non-terminal residue" evidence="3">
    <location>
        <position position="402"/>
    </location>
</feature>
<comment type="subcellular location">
    <subcellularLocation>
        <location evidence="1">Endomembrane system</location>
        <topology evidence="1">Peripheral membrane protein</topology>
    </subcellularLocation>
</comment>
<organism evidence="3">
    <name type="scientific">marine metagenome</name>
    <dbReference type="NCBI Taxonomy" id="408172"/>
    <lineage>
        <taxon>unclassified sequences</taxon>
        <taxon>metagenomes</taxon>
        <taxon>ecological metagenomes</taxon>
    </lineage>
</organism>
<evidence type="ECO:0000256" key="1">
    <source>
        <dbReference type="ARBA" id="ARBA00004184"/>
    </source>
</evidence>
<dbReference type="SUPFAM" id="SSF69593">
    <property type="entry name" value="Glycerol-3-phosphate (1)-acyltransferase"/>
    <property type="match status" value="1"/>
</dbReference>
<dbReference type="Pfam" id="PF01553">
    <property type="entry name" value="Acyltransferase"/>
    <property type="match status" value="1"/>
</dbReference>
<accession>A0A382IIG9</accession>
<evidence type="ECO:0000259" key="2">
    <source>
        <dbReference type="SMART" id="SM00563"/>
    </source>
</evidence>
<dbReference type="InterPro" id="IPR022284">
    <property type="entry name" value="GPAT/DHAPAT"/>
</dbReference>
<dbReference type="GO" id="GO:0008654">
    <property type="term" value="P:phospholipid biosynthetic process"/>
    <property type="evidence" value="ECO:0007669"/>
    <property type="project" value="TreeGrafter"/>
</dbReference>
<sequence>MLRFWIKESVFSAVRLCTSPLIKFQVEFEDGVSEKNLHEAEVFFALPENSISDLVALDKYTESLNVASPVGRSNSSSLQNFICLIRPVYDPLEGKIKRPLPQNLSEIINLESENIKLLPVSFYWGMHPEKQRSIFKILFSQSWSASSPFKKFFRIVFHGRSLIMRINKPLYLNELKDDKRTEKENSHLINRYLRALFRKTKQAAIGPDISHRRTLVQSLGGDREVIGEIERQSGEEIRKKKVLKKKAYKYANEICSDINYPIVRLLQRGLSWFWNTRYDGINIHNLDKIKSIASTNALIYVPCHRSHIDYLALSYILLEKNLMLPHIAAGINLNFPLLGKVLRGGGAFFMRRSFVSNKLYSIVFFQYLKRLMQRGSSIEFFPEGGRSRNGFSSPARPGLLSM</sequence>
<dbReference type="PANTHER" id="PTHR12563">
    <property type="entry name" value="GLYCEROL-3-PHOSPHATE ACYLTRANSFERASE"/>
    <property type="match status" value="1"/>
</dbReference>
<dbReference type="GO" id="GO:0004366">
    <property type="term" value="F:glycerol-3-phosphate O-acyltransferase activity"/>
    <property type="evidence" value="ECO:0007669"/>
    <property type="project" value="TreeGrafter"/>
</dbReference>
<dbReference type="PANTHER" id="PTHR12563:SF17">
    <property type="entry name" value="DIHYDROXYACETONE PHOSPHATE ACYLTRANSFERASE"/>
    <property type="match status" value="1"/>
</dbReference>
<dbReference type="InterPro" id="IPR002123">
    <property type="entry name" value="Plipid/glycerol_acylTrfase"/>
</dbReference>
<protein>
    <recommendedName>
        <fullName evidence="2">Phospholipid/glycerol acyltransferase domain-containing protein</fullName>
    </recommendedName>
</protein>
<dbReference type="AlphaFoldDB" id="A0A382IIG9"/>
<dbReference type="EMBL" id="UINC01067667">
    <property type="protein sequence ID" value="SVB99554.1"/>
    <property type="molecule type" value="Genomic_DNA"/>
</dbReference>
<dbReference type="SMART" id="SM00563">
    <property type="entry name" value="PlsC"/>
    <property type="match status" value="1"/>
</dbReference>